<dbReference type="EMBL" id="KY996452">
    <property type="protein sequence ID" value="AVQ69619.1"/>
    <property type="molecule type" value="Genomic_DNA"/>
</dbReference>
<evidence type="ECO:0000313" key="4">
    <source>
        <dbReference type="EMBL" id="AVQ69215.1"/>
    </source>
</evidence>
<feature type="domain" description="dUTPase-like" evidence="1">
    <location>
        <begin position="27"/>
        <end position="120"/>
    </location>
</feature>
<dbReference type="EMBL" id="KY996451">
    <property type="protein sequence ID" value="AVQ69574.1"/>
    <property type="molecule type" value="Genomic_DNA"/>
</dbReference>
<dbReference type="EMBL" id="KY996443">
    <property type="protein sequence ID" value="AVQ69215.1"/>
    <property type="molecule type" value="Genomic_DNA"/>
</dbReference>
<dbReference type="Proteomes" id="UP000320714">
    <property type="component" value="Segment"/>
</dbReference>
<dbReference type="Proteomes" id="UP000319946">
    <property type="component" value="Segment"/>
</dbReference>
<dbReference type="Gene3D" id="2.70.40.10">
    <property type="match status" value="1"/>
</dbReference>
<dbReference type="EMBL" id="KY996445">
    <property type="protein sequence ID" value="AVQ69304.1"/>
    <property type="molecule type" value="Genomic_DNA"/>
</dbReference>
<protein>
    <submittedName>
        <fullName evidence="2">13.5 kDa protein</fullName>
    </submittedName>
</protein>
<dbReference type="Proteomes" id="UP000319420">
    <property type="component" value="Segment"/>
</dbReference>
<dbReference type="Proteomes" id="UP000317320">
    <property type="component" value="Genome"/>
</dbReference>
<dbReference type="InterPro" id="IPR029054">
    <property type="entry name" value="dUTPase-like"/>
</dbReference>
<dbReference type="EMBL" id="KY996448">
    <property type="protein sequence ID" value="AVQ69439.1"/>
    <property type="molecule type" value="Genomic_DNA"/>
</dbReference>
<evidence type="ECO:0000313" key="7">
    <source>
        <dbReference type="EMBL" id="AVQ69348.1"/>
    </source>
</evidence>
<evidence type="ECO:0000313" key="5">
    <source>
        <dbReference type="EMBL" id="AVQ69260.1"/>
    </source>
</evidence>
<evidence type="ECO:0000313" key="10">
    <source>
        <dbReference type="EMBL" id="AVQ69529.1"/>
    </source>
</evidence>
<dbReference type="EMBL" id="KY996442">
    <property type="protein sequence ID" value="AVQ69171.1"/>
    <property type="molecule type" value="Genomic_DNA"/>
</dbReference>
<dbReference type="Proteomes" id="UP000320357">
    <property type="component" value="Segment"/>
</dbReference>
<dbReference type="Pfam" id="PF00692">
    <property type="entry name" value="dUTPase"/>
    <property type="match status" value="1"/>
</dbReference>
<dbReference type="Proteomes" id="UP000318718">
    <property type="component" value="Genome"/>
</dbReference>
<sequence>MDAEVLYVFLEGAGALLPEQKGSNYIFYAPANFVLYPHGVALLELRLSIVVPRGFIGRFFSLTDANVPGVYASSQIIHAGHREGLSVMLFNHNVSFYSGRAGDPVACLVLEKVIYPPVRQASMV</sequence>
<evidence type="ECO:0000313" key="12">
    <source>
        <dbReference type="EMBL" id="AVQ69619.1"/>
    </source>
</evidence>
<evidence type="ECO:0000313" key="3">
    <source>
        <dbReference type="EMBL" id="AVQ69171.1"/>
    </source>
</evidence>
<dbReference type="InterPro" id="IPR036157">
    <property type="entry name" value="dUTPase-like_sf"/>
</dbReference>
<dbReference type="Proteomes" id="UP000319048">
    <property type="component" value="Segment"/>
</dbReference>
<dbReference type="EMBL" id="KY996449">
    <property type="protein sequence ID" value="AVQ69484.1"/>
    <property type="molecule type" value="Genomic_DNA"/>
</dbReference>
<evidence type="ECO:0000259" key="1">
    <source>
        <dbReference type="Pfam" id="PF00692"/>
    </source>
</evidence>
<accession>A0A2L1F3E1</accession>
<gene>
    <name evidence="2" type="primary">E4</name>
</gene>
<dbReference type="Proteomes" id="UP000316091">
    <property type="component" value="Segment"/>
</dbReference>
<evidence type="ECO:0000313" key="9">
    <source>
        <dbReference type="EMBL" id="AVQ69484.1"/>
    </source>
</evidence>
<organism evidence="2">
    <name type="scientific">Human mastadenovirus E</name>
    <dbReference type="NCBI Taxonomy" id="130308"/>
    <lineage>
        <taxon>Viruses</taxon>
        <taxon>Varidnaviria</taxon>
        <taxon>Bamfordvirae</taxon>
        <taxon>Preplasmiviricota</taxon>
        <taxon>Polisuviricotina</taxon>
        <taxon>Pharingeaviricetes</taxon>
        <taxon>Rowavirales</taxon>
        <taxon>Adenoviridae</taxon>
        <taxon>Mastadenovirus</taxon>
        <taxon>Mastadenovirus exoticum</taxon>
    </lineage>
</organism>
<dbReference type="EMBL" id="KY996444">
    <property type="protein sequence ID" value="AVQ69260.1"/>
    <property type="molecule type" value="Genomic_DNA"/>
</dbReference>
<dbReference type="Proteomes" id="UP000318345">
    <property type="component" value="Segment"/>
</dbReference>
<dbReference type="EMBL" id="KY996453">
    <property type="protein sequence ID" value="AVQ69664.1"/>
    <property type="molecule type" value="Genomic_DNA"/>
</dbReference>
<reference evidence="2" key="1">
    <citation type="journal article" date="2018" name="Emerg. Infect. Dis.">
        <title>Adenovirus Type 4 Respiratory Infections among Civilian Adults, Northeastern United States, 2011-20151.</title>
        <authorList>
            <person name="Kajon A.E."/>
            <person name="Lamson D.M."/>
            <person name="Bair C.R."/>
            <person name="Lu X."/>
            <person name="Landry M.L."/>
            <person name="Menegus M."/>
            <person name="Erdman D.D."/>
            <person name="St George K."/>
        </authorList>
    </citation>
    <scope>NUCLEOTIDE SEQUENCE [LARGE SCALE GENOMIC DNA]</scope>
    <source>
        <strain evidence="4">E/USA/38662/2014/P4H4F4</strain>
        <strain evidence="10">HAdV-E/USA/12752/2012/P4H4F4</strain>
        <strain evidence="11">HAdV-E/USA/27440/2012/P4H4F4</strain>
        <strain evidence="6">HAdV-E/USA/33430/2014/P4H4F4</strain>
        <strain evidence="7">HAdV-E/USA/3477/2015/P4H4F4</strain>
        <strain evidence="8">HAdV-E/USA/4876/2014/P4H4F4</strain>
        <strain evidence="9">HAdV-E/USA/5497/2013/P4H4F4</strain>
        <strain evidence="3">HAdV-E/USA/9111/2014/P4H4F4</strain>
        <strain evidence="12">HAdVE/Japan/J1007/1981/P4H4F4</strain>
        <strain evidence="13">HAdVE/USA_Connecticut/TB071911/2011/P4H4F4</strain>
        <strain evidence="2">HAdVE/USA_New York/1418/2015/P4H4F4</strain>
        <strain evidence="5">HAdVE/USA_New York/38813/2014/P4H4F4</strain>
    </source>
</reference>
<evidence type="ECO:0000313" key="6">
    <source>
        <dbReference type="EMBL" id="AVQ69304.1"/>
    </source>
</evidence>
<dbReference type="EMBL" id="KY996446">
    <property type="protein sequence ID" value="AVQ69348.1"/>
    <property type="molecule type" value="Genomic_DNA"/>
</dbReference>
<dbReference type="EMBL" id="KY996450">
    <property type="protein sequence ID" value="AVQ69529.1"/>
    <property type="molecule type" value="Genomic_DNA"/>
</dbReference>
<dbReference type="EMBL" id="MF002042">
    <property type="protein sequence ID" value="AVD49622.1"/>
    <property type="molecule type" value="Genomic_DNA"/>
</dbReference>
<proteinExistence type="predicted"/>
<evidence type="ECO:0000313" key="11">
    <source>
        <dbReference type="EMBL" id="AVQ69574.1"/>
    </source>
</evidence>
<evidence type="ECO:0000313" key="2">
    <source>
        <dbReference type="EMBL" id="AVD49622.1"/>
    </source>
</evidence>
<evidence type="ECO:0000313" key="8">
    <source>
        <dbReference type="EMBL" id="AVQ69439.1"/>
    </source>
</evidence>
<name>A0A2L1F3E1_9ADEN</name>
<dbReference type="Proteomes" id="UP000315631">
    <property type="component" value="Segment"/>
</dbReference>
<dbReference type="SUPFAM" id="SSF51283">
    <property type="entry name" value="dUTPase-like"/>
    <property type="match status" value="1"/>
</dbReference>
<dbReference type="Proteomes" id="UP000319372">
    <property type="component" value="Segment"/>
</dbReference>
<dbReference type="Proteomes" id="UP000318945">
    <property type="component" value="Segment"/>
</dbReference>
<evidence type="ECO:0000313" key="13">
    <source>
        <dbReference type="EMBL" id="AVQ69664.1"/>
    </source>
</evidence>